<evidence type="ECO:0000313" key="3">
    <source>
        <dbReference type="Proteomes" id="UP000322530"/>
    </source>
</evidence>
<feature type="transmembrane region" description="Helical" evidence="1">
    <location>
        <begin position="157"/>
        <end position="175"/>
    </location>
</feature>
<dbReference type="Proteomes" id="UP000322530">
    <property type="component" value="Unassembled WGS sequence"/>
</dbReference>
<feature type="transmembrane region" description="Helical" evidence="1">
    <location>
        <begin position="92"/>
        <end position="113"/>
    </location>
</feature>
<comment type="caution">
    <text evidence="2">The sequence shown here is derived from an EMBL/GenBank/DDBJ whole genome shotgun (WGS) entry which is preliminary data.</text>
</comment>
<dbReference type="AlphaFoldDB" id="A0A5A5T7H1"/>
<organism evidence="2 3">
    <name type="scientific">Dictyobacter arantiisoli</name>
    <dbReference type="NCBI Taxonomy" id="2014874"/>
    <lineage>
        <taxon>Bacteria</taxon>
        <taxon>Bacillati</taxon>
        <taxon>Chloroflexota</taxon>
        <taxon>Ktedonobacteria</taxon>
        <taxon>Ktedonobacterales</taxon>
        <taxon>Dictyobacteraceae</taxon>
        <taxon>Dictyobacter</taxon>
    </lineage>
</organism>
<keyword evidence="1" id="KW-1133">Transmembrane helix</keyword>
<feature type="transmembrane region" description="Helical" evidence="1">
    <location>
        <begin position="31"/>
        <end position="60"/>
    </location>
</feature>
<evidence type="ECO:0000256" key="1">
    <source>
        <dbReference type="SAM" id="Phobius"/>
    </source>
</evidence>
<gene>
    <name evidence="2" type="ORF">KDI_09210</name>
</gene>
<sequence>MSDTTRDISEISMTSEIQIDRIDPMEDSTRIIWTPAFMLLFATLLGAGLSIASLVTHIWFNGHLYSVNHIGMVYGIVLLGIWLIVTTKAHAAWIRLGALFGCLWALFTIAQYWTGPHAINTQVSSMTQLQAASNSAMLASSLCLSVGRIQLRRWDTWLLWILPVAFCAYLGYSYLKAPVDTRSLLLIEGKIASLTIYLTIIIWWFRPQCWREQPGPASLFGLAPIILLLLNKVGAINSEATVFFFQIFFLCIFLGTVRILQAERHTQPQA</sequence>
<feature type="transmembrane region" description="Helical" evidence="1">
    <location>
        <begin position="217"/>
        <end position="236"/>
    </location>
</feature>
<reference evidence="2 3" key="1">
    <citation type="submission" date="2019-01" db="EMBL/GenBank/DDBJ databases">
        <title>Draft genome sequence of Dictyobacter sp. Uno17.</title>
        <authorList>
            <person name="Wang C.M."/>
            <person name="Zheng Y."/>
            <person name="Sakai Y."/>
            <person name="Abe K."/>
            <person name="Yokota A."/>
            <person name="Yabe S."/>
        </authorList>
    </citation>
    <scope>NUCLEOTIDE SEQUENCE [LARGE SCALE GENOMIC DNA]</scope>
    <source>
        <strain evidence="2 3">Uno17</strain>
    </source>
</reference>
<protein>
    <submittedName>
        <fullName evidence="2">Uncharacterized protein</fullName>
    </submittedName>
</protein>
<accession>A0A5A5T7H1</accession>
<proteinExistence type="predicted"/>
<feature type="transmembrane region" description="Helical" evidence="1">
    <location>
        <begin position="242"/>
        <end position="260"/>
    </location>
</feature>
<feature type="transmembrane region" description="Helical" evidence="1">
    <location>
        <begin position="187"/>
        <end position="205"/>
    </location>
</feature>
<evidence type="ECO:0000313" key="2">
    <source>
        <dbReference type="EMBL" id="GCF07357.1"/>
    </source>
</evidence>
<keyword evidence="1" id="KW-0812">Transmembrane</keyword>
<keyword evidence="3" id="KW-1185">Reference proteome</keyword>
<feature type="transmembrane region" description="Helical" evidence="1">
    <location>
        <begin position="66"/>
        <end position="85"/>
    </location>
</feature>
<keyword evidence="1" id="KW-0472">Membrane</keyword>
<name>A0A5A5T7H1_9CHLR</name>
<dbReference type="EMBL" id="BIXY01000009">
    <property type="protein sequence ID" value="GCF07357.1"/>
    <property type="molecule type" value="Genomic_DNA"/>
</dbReference>